<evidence type="ECO:0000256" key="2">
    <source>
        <dbReference type="SAM" id="SignalP"/>
    </source>
</evidence>
<accession>A0A3P7J3U5</accession>
<dbReference type="Proteomes" id="UP000270094">
    <property type="component" value="Unassembled WGS sequence"/>
</dbReference>
<sequence>MQTTTIYLLFVTLLTYAKDASNAPTIPPPDFIYPVQHVRETQNGYLTYKDRQLGSEEDDKQKNCVPRDSPEGKELLHLINKQLAEAAEGNSAAGVPETPAPTQILDSSALDG</sequence>
<dbReference type="EMBL" id="UYYB01025828">
    <property type="protein sequence ID" value="VDM72534.1"/>
    <property type="molecule type" value="Genomic_DNA"/>
</dbReference>
<evidence type="ECO:0000313" key="3">
    <source>
        <dbReference type="EMBL" id="VDM72534.1"/>
    </source>
</evidence>
<evidence type="ECO:0008006" key="5">
    <source>
        <dbReference type="Google" id="ProtNLM"/>
    </source>
</evidence>
<feature type="chain" id="PRO_5018146654" description="Secreted protein" evidence="2">
    <location>
        <begin position="20"/>
        <end position="112"/>
    </location>
</feature>
<name>A0A3P7J3U5_STRVU</name>
<evidence type="ECO:0000313" key="4">
    <source>
        <dbReference type="Proteomes" id="UP000270094"/>
    </source>
</evidence>
<feature type="region of interest" description="Disordered" evidence="1">
    <location>
        <begin position="87"/>
        <end position="112"/>
    </location>
</feature>
<dbReference type="AlphaFoldDB" id="A0A3P7J3U5"/>
<proteinExistence type="predicted"/>
<keyword evidence="4" id="KW-1185">Reference proteome</keyword>
<dbReference type="OrthoDB" id="5790812at2759"/>
<evidence type="ECO:0000256" key="1">
    <source>
        <dbReference type="SAM" id="MobiDB-lite"/>
    </source>
</evidence>
<organism evidence="3 4">
    <name type="scientific">Strongylus vulgaris</name>
    <name type="common">Blood worm</name>
    <dbReference type="NCBI Taxonomy" id="40348"/>
    <lineage>
        <taxon>Eukaryota</taxon>
        <taxon>Metazoa</taxon>
        <taxon>Ecdysozoa</taxon>
        <taxon>Nematoda</taxon>
        <taxon>Chromadorea</taxon>
        <taxon>Rhabditida</taxon>
        <taxon>Rhabditina</taxon>
        <taxon>Rhabditomorpha</taxon>
        <taxon>Strongyloidea</taxon>
        <taxon>Strongylidae</taxon>
        <taxon>Strongylus</taxon>
    </lineage>
</organism>
<protein>
    <recommendedName>
        <fullName evidence="5">Secreted protein</fullName>
    </recommendedName>
</protein>
<feature type="compositionally biased region" description="Basic and acidic residues" evidence="1">
    <location>
        <begin position="52"/>
        <end position="62"/>
    </location>
</feature>
<feature type="non-terminal residue" evidence="3">
    <location>
        <position position="112"/>
    </location>
</feature>
<gene>
    <name evidence="3" type="ORF">SVUK_LOCUS7532</name>
</gene>
<keyword evidence="2" id="KW-0732">Signal</keyword>
<feature type="region of interest" description="Disordered" evidence="1">
    <location>
        <begin position="52"/>
        <end position="71"/>
    </location>
</feature>
<feature type="signal peptide" evidence="2">
    <location>
        <begin position="1"/>
        <end position="19"/>
    </location>
</feature>
<reference evidence="3 4" key="1">
    <citation type="submission" date="2018-11" db="EMBL/GenBank/DDBJ databases">
        <authorList>
            <consortium name="Pathogen Informatics"/>
        </authorList>
    </citation>
    <scope>NUCLEOTIDE SEQUENCE [LARGE SCALE GENOMIC DNA]</scope>
</reference>